<evidence type="ECO:0000256" key="5">
    <source>
        <dbReference type="ARBA" id="ARBA00023244"/>
    </source>
</evidence>
<dbReference type="Pfam" id="PF00590">
    <property type="entry name" value="TP_methylase"/>
    <property type="match status" value="1"/>
</dbReference>
<sequence length="423" mass="44073">MTTMLGLALTGRRVLLVGGGAVAARRLERFLADGALVRIVAPELAPQTHALIVAHGDAAGQESDSVHDVEWVRRRFAPEDIDDVWLVHCATGDLGVDREIAALCDQQRVFCINASDGAHGSARMTAQTTSGDVVVGVSSEVGVDPRRAAGVRDAIAAMLESGRLPLRRRRAAHAGRVDLIGGGPGPVDLMTVRARRLLAEADVVIADRLGPTNGVIAELDSDVLVIDVGKRPHDHPVPQDEINALLVEHASAGKRVVRLKGGDPFVYGRGGEEVIACQLAGIPVEVTPGVSSAISVPQAAGIPVTHRGTASALHIVNGQGDVSATTLQSLADPLVTTAMLMGVAALPKVVRAALGHGISDDLPVAIVENGHTPRQRTTRSTLGEVVAHAAAVGVQNPAVIVFGEVARAGLLMPESVRPRESHR</sequence>
<evidence type="ECO:0000313" key="8">
    <source>
        <dbReference type="Proteomes" id="UP001239085"/>
    </source>
</evidence>
<keyword evidence="7" id="KW-0456">Lyase</keyword>
<dbReference type="Pfam" id="PF13241">
    <property type="entry name" value="NAD_binding_7"/>
    <property type="match status" value="1"/>
</dbReference>
<keyword evidence="4" id="KW-0949">S-adenosyl-L-methionine</keyword>
<reference evidence="7 8" key="1">
    <citation type="submission" date="2023-07" db="EMBL/GenBank/DDBJ databases">
        <title>Comparative genomics of wheat-associated soil bacteria to identify genetic determinants of phenazine resistance.</title>
        <authorList>
            <person name="Mouncey N."/>
        </authorList>
    </citation>
    <scope>NUCLEOTIDE SEQUENCE [LARGE SCALE GENOMIC DNA]</scope>
    <source>
        <strain evidence="7 8">W2I7</strain>
    </source>
</reference>
<dbReference type="RefSeq" id="WP_307363850.1">
    <property type="nucleotide sequence ID" value="NZ_JAUSXK010000001.1"/>
</dbReference>
<dbReference type="PIRSF" id="PIRSF036426">
    <property type="entry name" value="Sirohaem_synth"/>
    <property type="match status" value="1"/>
</dbReference>
<organism evidence="7 8">
    <name type="scientific">Microbacterium murale</name>
    <dbReference type="NCBI Taxonomy" id="1081040"/>
    <lineage>
        <taxon>Bacteria</taxon>
        <taxon>Bacillati</taxon>
        <taxon>Actinomycetota</taxon>
        <taxon>Actinomycetes</taxon>
        <taxon>Micrococcales</taxon>
        <taxon>Microbacteriaceae</taxon>
        <taxon>Microbacterium</taxon>
    </lineage>
</organism>
<evidence type="ECO:0000256" key="2">
    <source>
        <dbReference type="ARBA" id="ARBA00022603"/>
    </source>
</evidence>
<dbReference type="Gene3D" id="3.40.1010.10">
    <property type="entry name" value="Cobalt-precorrin-4 Transmethylase, Domain 1"/>
    <property type="match status" value="1"/>
</dbReference>
<dbReference type="InterPro" id="IPR036291">
    <property type="entry name" value="NAD(P)-bd_dom_sf"/>
</dbReference>
<keyword evidence="7" id="KW-0560">Oxidoreductase</keyword>
<dbReference type="Proteomes" id="UP001239085">
    <property type="component" value="Unassembled WGS sequence"/>
</dbReference>
<protein>
    <recommendedName>
        <fullName evidence="1">uroporphyrinogen-III C-methyltransferase</fullName>
        <ecNumber evidence="1">2.1.1.107</ecNumber>
    </recommendedName>
</protein>
<keyword evidence="5" id="KW-0627">Porphyrin biosynthesis</keyword>
<dbReference type="GO" id="GO:0043115">
    <property type="term" value="F:precorrin-2 dehydrogenase activity"/>
    <property type="evidence" value="ECO:0007669"/>
    <property type="project" value="UniProtKB-EC"/>
</dbReference>
<dbReference type="SUPFAM" id="SSF53790">
    <property type="entry name" value="Tetrapyrrole methylase"/>
    <property type="match status" value="1"/>
</dbReference>
<dbReference type="CDD" id="cd11642">
    <property type="entry name" value="SUMT"/>
    <property type="match status" value="1"/>
</dbReference>
<dbReference type="GO" id="GO:0032259">
    <property type="term" value="P:methylation"/>
    <property type="evidence" value="ECO:0007669"/>
    <property type="project" value="UniProtKB-KW"/>
</dbReference>
<dbReference type="GO" id="GO:0004851">
    <property type="term" value="F:uroporphyrin-III C-methyltransferase activity"/>
    <property type="evidence" value="ECO:0007669"/>
    <property type="project" value="UniProtKB-EC"/>
</dbReference>
<dbReference type="NCBIfam" id="TIGR01469">
    <property type="entry name" value="cobA_cysG_Cterm"/>
    <property type="match status" value="1"/>
</dbReference>
<feature type="domain" description="Tetrapyrrole methylase" evidence="6">
    <location>
        <begin position="179"/>
        <end position="385"/>
    </location>
</feature>
<dbReference type="PANTHER" id="PTHR45790:SF3">
    <property type="entry name" value="S-ADENOSYL-L-METHIONINE-DEPENDENT UROPORPHYRINOGEN III METHYLTRANSFERASE, CHLOROPLASTIC"/>
    <property type="match status" value="1"/>
</dbReference>
<accession>A0ABU0PDU3</accession>
<comment type="caution">
    <text evidence="7">The sequence shown here is derived from an EMBL/GenBank/DDBJ whole genome shotgun (WGS) entry which is preliminary data.</text>
</comment>
<dbReference type="EMBL" id="JAUSXK010000001">
    <property type="protein sequence ID" value="MDQ0645510.1"/>
    <property type="molecule type" value="Genomic_DNA"/>
</dbReference>
<dbReference type="InterPro" id="IPR050161">
    <property type="entry name" value="Siro_Cobalamin_biosynth"/>
</dbReference>
<keyword evidence="8" id="KW-1185">Reference proteome</keyword>
<evidence type="ECO:0000256" key="1">
    <source>
        <dbReference type="ARBA" id="ARBA00012162"/>
    </source>
</evidence>
<dbReference type="InterPro" id="IPR000878">
    <property type="entry name" value="4pyrrol_Mease"/>
</dbReference>
<name>A0ABU0PDU3_9MICO</name>
<evidence type="ECO:0000256" key="3">
    <source>
        <dbReference type="ARBA" id="ARBA00022679"/>
    </source>
</evidence>
<dbReference type="PANTHER" id="PTHR45790">
    <property type="entry name" value="SIROHEME SYNTHASE-RELATED"/>
    <property type="match status" value="1"/>
</dbReference>
<dbReference type="InterPro" id="IPR035996">
    <property type="entry name" value="4pyrrol_Methylase_sf"/>
</dbReference>
<keyword evidence="3 7" id="KW-0808">Transferase</keyword>
<keyword evidence="2 7" id="KW-0489">Methyltransferase</keyword>
<gene>
    <name evidence="7" type="ORF">QFZ46_003670</name>
</gene>
<dbReference type="InterPro" id="IPR014776">
    <property type="entry name" value="4pyrrole_Mease_sub2"/>
</dbReference>
<evidence type="ECO:0000256" key="4">
    <source>
        <dbReference type="ARBA" id="ARBA00022691"/>
    </source>
</evidence>
<evidence type="ECO:0000259" key="6">
    <source>
        <dbReference type="Pfam" id="PF00590"/>
    </source>
</evidence>
<dbReference type="GO" id="GO:0051266">
    <property type="term" value="F:sirohydrochlorin ferrochelatase activity"/>
    <property type="evidence" value="ECO:0007669"/>
    <property type="project" value="UniProtKB-EC"/>
</dbReference>
<dbReference type="InterPro" id="IPR012409">
    <property type="entry name" value="Sirohaem_synth"/>
</dbReference>
<dbReference type="NCBIfam" id="NF004790">
    <property type="entry name" value="PRK06136.1"/>
    <property type="match status" value="1"/>
</dbReference>
<dbReference type="InterPro" id="IPR006366">
    <property type="entry name" value="CobA/CysG_C"/>
</dbReference>
<evidence type="ECO:0000313" key="7">
    <source>
        <dbReference type="EMBL" id="MDQ0645510.1"/>
    </source>
</evidence>
<dbReference type="InterPro" id="IPR014777">
    <property type="entry name" value="4pyrrole_Mease_sub1"/>
</dbReference>
<dbReference type="EC" id="2.1.1.107" evidence="1"/>
<dbReference type="SUPFAM" id="SSF51735">
    <property type="entry name" value="NAD(P)-binding Rossmann-fold domains"/>
    <property type="match status" value="1"/>
</dbReference>
<dbReference type="Gene3D" id="3.30.950.10">
    <property type="entry name" value="Methyltransferase, Cobalt-precorrin-4 Transmethylase, Domain 2"/>
    <property type="match status" value="1"/>
</dbReference>
<dbReference type="Gene3D" id="3.40.50.720">
    <property type="entry name" value="NAD(P)-binding Rossmann-like Domain"/>
    <property type="match status" value="1"/>
</dbReference>
<proteinExistence type="predicted"/>